<proteinExistence type="predicted"/>
<dbReference type="InParanoid" id="E9HEC8"/>
<name>E9HEC8_DAPPU</name>
<keyword evidence="2" id="KW-1185">Reference proteome</keyword>
<organism evidence="1 2">
    <name type="scientific">Daphnia pulex</name>
    <name type="common">Water flea</name>
    <dbReference type="NCBI Taxonomy" id="6669"/>
    <lineage>
        <taxon>Eukaryota</taxon>
        <taxon>Metazoa</taxon>
        <taxon>Ecdysozoa</taxon>
        <taxon>Arthropoda</taxon>
        <taxon>Crustacea</taxon>
        <taxon>Branchiopoda</taxon>
        <taxon>Diplostraca</taxon>
        <taxon>Cladocera</taxon>
        <taxon>Anomopoda</taxon>
        <taxon>Daphniidae</taxon>
        <taxon>Daphnia</taxon>
    </lineage>
</organism>
<dbReference type="AlphaFoldDB" id="E9HEC8"/>
<dbReference type="KEGG" id="dpx:DAPPUDRAFT_257868"/>
<protein>
    <submittedName>
        <fullName evidence="1">Uncharacterized protein</fullName>
    </submittedName>
</protein>
<sequence length="80" mass="9477">MMTWVETAVHFVEMSAIVSCTSHLVQKHLRASKPPCEKLTSDVMWKIRVESFLPFHRIDPLVKLRSREKLLKFKTRQQIK</sequence>
<dbReference type="HOGENOM" id="CLU_2592167_0_0_1"/>
<gene>
    <name evidence="1" type="ORF">DAPPUDRAFT_257868</name>
</gene>
<evidence type="ECO:0000313" key="1">
    <source>
        <dbReference type="EMBL" id="EFX69913.1"/>
    </source>
</evidence>
<dbReference type="PhylomeDB" id="E9HEC8"/>
<evidence type="ECO:0000313" key="2">
    <source>
        <dbReference type="Proteomes" id="UP000000305"/>
    </source>
</evidence>
<dbReference type="EMBL" id="GL732628">
    <property type="protein sequence ID" value="EFX69913.1"/>
    <property type="molecule type" value="Genomic_DNA"/>
</dbReference>
<reference evidence="1 2" key="1">
    <citation type="journal article" date="2011" name="Science">
        <title>The ecoresponsive genome of Daphnia pulex.</title>
        <authorList>
            <person name="Colbourne J.K."/>
            <person name="Pfrender M.E."/>
            <person name="Gilbert D."/>
            <person name="Thomas W.K."/>
            <person name="Tucker A."/>
            <person name="Oakley T.H."/>
            <person name="Tokishita S."/>
            <person name="Aerts A."/>
            <person name="Arnold G.J."/>
            <person name="Basu M.K."/>
            <person name="Bauer D.J."/>
            <person name="Caceres C.E."/>
            <person name="Carmel L."/>
            <person name="Casola C."/>
            <person name="Choi J.H."/>
            <person name="Detter J.C."/>
            <person name="Dong Q."/>
            <person name="Dusheyko S."/>
            <person name="Eads B.D."/>
            <person name="Frohlich T."/>
            <person name="Geiler-Samerotte K.A."/>
            <person name="Gerlach D."/>
            <person name="Hatcher P."/>
            <person name="Jogdeo S."/>
            <person name="Krijgsveld J."/>
            <person name="Kriventseva E.V."/>
            <person name="Kultz D."/>
            <person name="Laforsch C."/>
            <person name="Lindquist E."/>
            <person name="Lopez J."/>
            <person name="Manak J.R."/>
            <person name="Muller J."/>
            <person name="Pangilinan J."/>
            <person name="Patwardhan R.P."/>
            <person name="Pitluck S."/>
            <person name="Pritham E.J."/>
            <person name="Rechtsteiner A."/>
            <person name="Rho M."/>
            <person name="Rogozin I.B."/>
            <person name="Sakarya O."/>
            <person name="Salamov A."/>
            <person name="Schaack S."/>
            <person name="Shapiro H."/>
            <person name="Shiga Y."/>
            <person name="Skalitzky C."/>
            <person name="Smith Z."/>
            <person name="Souvorov A."/>
            <person name="Sung W."/>
            <person name="Tang Z."/>
            <person name="Tsuchiya D."/>
            <person name="Tu H."/>
            <person name="Vos H."/>
            <person name="Wang M."/>
            <person name="Wolf Y.I."/>
            <person name="Yamagata H."/>
            <person name="Yamada T."/>
            <person name="Ye Y."/>
            <person name="Shaw J.R."/>
            <person name="Andrews J."/>
            <person name="Crease T.J."/>
            <person name="Tang H."/>
            <person name="Lucas S.M."/>
            <person name="Robertson H.M."/>
            <person name="Bork P."/>
            <person name="Koonin E.V."/>
            <person name="Zdobnov E.M."/>
            <person name="Grigoriev I.V."/>
            <person name="Lynch M."/>
            <person name="Boore J.L."/>
        </authorList>
    </citation>
    <scope>NUCLEOTIDE SEQUENCE [LARGE SCALE GENOMIC DNA]</scope>
</reference>
<accession>E9HEC8</accession>
<dbReference type="Proteomes" id="UP000000305">
    <property type="component" value="Unassembled WGS sequence"/>
</dbReference>